<reference evidence="11" key="1">
    <citation type="journal article" date="2019" name="Int. J. Syst. Evol. Microbiol.">
        <title>The Global Catalogue of Microorganisms (GCM) 10K type strain sequencing project: providing services to taxonomists for standard genome sequencing and annotation.</title>
        <authorList>
            <consortium name="The Broad Institute Genomics Platform"/>
            <consortium name="The Broad Institute Genome Sequencing Center for Infectious Disease"/>
            <person name="Wu L."/>
            <person name="Ma J."/>
        </authorList>
    </citation>
    <scope>NUCLEOTIDE SEQUENCE [LARGE SCALE GENOMIC DNA]</scope>
    <source>
        <strain evidence="11">JCM 17939</strain>
    </source>
</reference>
<dbReference type="SMART" id="SM00564">
    <property type="entry name" value="PQQ"/>
    <property type="match status" value="5"/>
</dbReference>
<dbReference type="EMBL" id="BAABHK010000001">
    <property type="protein sequence ID" value="GAA4621030.1"/>
    <property type="molecule type" value="Genomic_DNA"/>
</dbReference>
<dbReference type="SMART" id="SM00220">
    <property type="entry name" value="S_TKc"/>
    <property type="match status" value="1"/>
</dbReference>
<keyword evidence="6 7" id="KW-0067">ATP-binding</keyword>
<feature type="compositionally biased region" description="Basic residues" evidence="8">
    <location>
        <begin position="335"/>
        <end position="345"/>
    </location>
</feature>
<dbReference type="PROSITE" id="PS50011">
    <property type="entry name" value="PROTEIN_KINASE_DOM"/>
    <property type="match status" value="1"/>
</dbReference>
<accession>A0ABP8U0J9</accession>
<keyword evidence="5" id="KW-0418">Kinase</keyword>
<evidence type="ECO:0000256" key="2">
    <source>
        <dbReference type="ARBA" id="ARBA00022527"/>
    </source>
</evidence>
<keyword evidence="11" id="KW-1185">Reference proteome</keyword>
<dbReference type="CDD" id="cd14014">
    <property type="entry name" value="STKc_PknB_like"/>
    <property type="match status" value="1"/>
</dbReference>
<evidence type="ECO:0000259" key="9">
    <source>
        <dbReference type="PROSITE" id="PS50011"/>
    </source>
</evidence>
<dbReference type="InterPro" id="IPR017441">
    <property type="entry name" value="Protein_kinase_ATP_BS"/>
</dbReference>
<dbReference type="Proteomes" id="UP001501442">
    <property type="component" value="Unassembled WGS sequence"/>
</dbReference>
<comment type="caution">
    <text evidence="10">The sequence shown here is derived from an EMBL/GenBank/DDBJ whole genome shotgun (WGS) entry which is preliminary data.</text>
</comment>
<dbReference type="InterPro" id="IPR000719">
    <property type="entry name" value="Prot_kinase_dom"/>
</dbReference>
<organism evidence="10 11">
    <name type="scientific">Actinoallomurus vinaceus</name>
    <dbReference type="NCBI Taxonomy" id="1080074"/>
    <lineage>
        <taxon>Bacteria</taxon>
        <taxon>Bacillati</taxon>
        <taxon>Actinomycetota</taxon>
        <taxon>Actinomycetes</taxon>
        <taxon>Streptosporangiales</taxon>
        <taxon>Thermomonosporaceae</taxon>
        <taxon>Actinoallomurus</taxon>
    </lineage>
</organism>
<sequence>MLTMEPVEPIEEEPTSSPTVPASGAGSAFGSQPTAHLLLDRYELLRVLGAGGMASVHLAYDHTARRQVAVKFMLPDLAHKVEFRRRFEREAKVATGLDHPRIVTVFESGRASLDGDNVPYLVMEYIEGETLARHADRLRAKGERMSVPEALELTAQVLDALACAHEQGVIHRDIKPGNVMITSNGSIKVMDFGIARLAVPDVTKLTQSGAVLGTPHYMSPEQFEGREAGPASDLYSVGTMLFELLAGEPPFSGDSFVAILRAVIGRPPPALDRLRPDVGVGVARLVRQALSKSPRDRASSAKVMASRLRDLAEEHRRGTVVLTPDDLWEPDPPAKRGHARLRRRPARPGAARRLLVRLAILAATVAAAALVVSAEGWPLGVRPVATRAHPVGWHPWRLEVDRTDSMVPGLGGQSSKLFMTTSTGVLAIDREKGRKLWEFGAPTMTSSGSGRDLAVSTDAMVYFASDSTVYALSASDGTPRWHRQLFFEGSSAGIEVATAGGDLFVETPDAVLRLDPATGAIRWQWQPNHCGMVISEVFVATPDVLLAACRSPTNITTLEALDTQRGRERWHRTVSGVFMPRILQAGSRVFYLGPSKPADNDHLATSLDLRSGALLWQHEVGTYAALDYVDHRLWQWKDDRLAVLDPATGEATRTLRVRKYDTSSPGSQHVVAASADLIVLNASATIYAYRSSDGRQLWHYRADSIAGLLADNTLVLLKRDGPMAIDAVNGAGPCKFLYCPGQLL</sequence>
<dbReference type="Gene3D" id="3.30.200.20">
    <property type="entry name" value="Phosphorylase Kinase, domain 1"/>
    <property type="match status" value="1"/>
</dbReference>
<dbReference type="EC" id="2.7.11.1" evidence="1"/>
<evidence type="ECO:0000256" key="5">
    <source>
        <dbReference type="ARBA" id="ARBA00022777"/>
    </source>
</evidence>
<name>A0ABP8U0J9_9ACTN</name>
<dbReference type="InterPro" id="IPR015943">
    <property type="entry name" value="WD40/YVTN_repeat-like_dom_sf"/>
</dbReference>
<feature type="binding site" evidence="7">
    <location>
        <position position="71"/>
    </location>
    <ligand>
        <name>ATP</name>
        <dbReference type="ChEBI" id="CHEBI:30616"/>
    </ligand>
</feature>
<gene>
    <name evidence="10" type="ORF">GCM10023196_007300</name>
</gene>
<evidence type="ECO:0000256" key="1">
    <source>
        <dbReference type="ARBA" id="ARBA00012513"/>
    </source>
</evidence>
<dbReference type="InterPro" id="IPR011047">
    <property type="entry name" value="Quinoprotein_ADH-like_sf"/>
</dbReference>
<dbReference type="InterPro" id="IPR008271">
    <property type="entry name" value="Ser/Thr_kinase_AS"/>
</dbReference>
<dbReference type="InterPro" id="IPR018391">
    <property type="entry name" value="PQQ_b-propeller_rpt"/>
</dbReference>
<dbReference type="PANTHER" id="PTHR43289:SF6">
    <property type="entry name" value="SERINE_THREONINE-PROTEIN KINASE NEKL-3"/>
    <property type="match status" value="1"/>
</dbReference>
<dbReference type="PANTHER" id="PTHR43289">
    <property type="entry name" value="MITOGEN-ACTIVATED PROTEIN KINASE KINASE KINASE 20-RELATED"/>
    <property type="match status" value="1"/>
</dbReference>
<dbReference type="Gene3D" id="2.130.10.10">
    <property type="entry name" value="YVTN repeat-like/Quinoprotein amine dehydrogenase"/>
    <property type="match status" value="1"/>
</dbReference>
<dbReference type="SUPFAM" id="SSF56112">
    <property type="entry name" value="Protein kinase-like (PK-like)"/>
    <property type="match status" value="1"/>
</dbReference>
<feature type="region of interest" description="Disordered" evidence="8">
    <location>
        <begin position="1"/>
        <end position="28"/>
    </location>
</feature>
<dbReference type="Gene3D" id="1.10.510.10">
    <property type="entry name" value="Transferase(Phosphotransferase) domain 1"/>
    <property type="match status" value="1"/>
</dbReference>
<dbReference type="InterPro" id="IPR002372">
    <property type="entry name" value="PQQ_rpt_dom"/>
</dbReference>
<dbReference type="InterPro" id="IPR011009">
    <property type="entry name" value="Kinase-like_dom_sf"/>
</dbReference>
<evidence type="ECO:0000256" key="4">
    <source>
        <dbReference type="ARBA" id="ARBA00022741"/>
    </source>
</evidence>
<evidence type="ECO:0000313" key="11">
    <source>
        <dbReference type="Proteomes" id="UP001501442"/>
    </source>
</evidence>
<feature type="domain" description="Protein kinase" evidence="9">
    <location>
        <begin position="42"/>
        <end position="312"/>
    </location>
</feature>
<evidence type="ECO:0000256" key="7">
    <source>
        <dbReference type="PROSITE-ProRule" id="PRU10141"/>
    </source>
</evidence>
<keyword evidence="4 7" id="KW-0547">Nucleotide-binding</keyword>
<evidence type="ECO:0000256" key="6">
    <source>
        <dbReference type="ARBA" id="ARBA00022840"/>
    </source>
</evidence>
<dbReference type="SUPFAM" id="SSF50998">
    <property type="entry name" value="Quinoprotein alcohol dehydrogenase-like"/>
    <property type="match status" value="1"/>
</dbReference>
<evidence type="ECO:0000313" key="10">
    <source>
        <dbReference type="EMBL" id="GAA4621030.1"/>
    </source>
</evidence>
<dbReference type="Pfam" id="PF00069">
    <property type="entry name" value="Pkinase"/>
    <property type="match status" value="1"/>
</dbReference>
<keyword evidence="3" id="KW-0808">Transferase</keyword>
<dbReference type="PROSITE" id="PS00107">
    <property type="entry name" value="PROTEIN_KINASE_ATP"/>
    <property type="match status" value="1"/>
</dbReference>
<dbReference type="Pfam" id="PF13360">
    <property type="entry name" value="PQQ_2"/>
    <property type="match status" value="2"/>
</dbReference>
<evidence type="ECO:0000256" key="8">
    <source>
        <dbReference type="SAM" id="MobiDB-lite"/>
    </source>
</evidence>
<protein>
    <recommendedName>
        <fullName evidence="1">non-specific serine/threonine protein kinase</fullName>
        <ecNumber evidence="1">2.7.11.1</ecNumber>
    </recommendedName>
</protein>
<evidence type="ECO:0000256" key="3">
    <source>
        <dbReference type="ARBA" id="ARBA00022679"/>
    </source>
</evidence>
<keyword evidence="2" id="KW-0723">Serine/threonine-protein kinase</keyword>
<dbReference type="PROSITE" id="PS00108">
    <property type="entry name" value="PROTEIN_KINASE_ST"/>
    <property type="match status" value="1"/>
</dbReference>
<feature type="region of interest" description="Disordered" evidence="8">
    <location>
        <begin position="325"/>
        <end position="345"/>
    </location>
</feature>
<proteinExistence type="predicted"/>